<dbReference type="EC" id="5.2.1.8" evidence="2 5"/>
<comment type="caution">
    <text evidence="7">The sequence shown here is derived from an EMBL/GenBank/DDBJ whole genome shotgun (WGS) entry which is preliminary data.</text>
</comment>
<sequence length="341" mass="37149">MNKINFLSYIVVLSMAIAIGSCSDDGGKVVTDQAAADEEAILTYLEENDLLDVTERDDSGIYYQITNVNESGATPGSGEVLSIYYRANALGQQAFDAWENDGSNEPLKLQFNTNSVYPIGLDQSLALMREKEAAIFYIPSALAFGELEDLSSIIPANSVLVVELELDSIQTEAQVHEEQLAIMDSYVTINQLNDTINYPLDSVDILDSDVYYKKLVAGIADDTLVNGDTAAITYLFYALSSYPGGSPIAGSSNEVLSFMFNTGTVISGIDDGIDQMEIEEKALLIVPSNRAYGASAFVIPRNRKAYLEENDIIPEYAIQVSPYQILAMEIELVAPPQIPPN</sequence>
<dbReference type="PANTHER" id="PTHR10516:SF443">
    <property type="entry name" value="FK506-BINDING PROTEIN 59-RELATED"/>
    <property type="match status" value="1"/>
</dbReference>
<gene>
    <name evidence="7" type="ORF">N7U62_05400</name>
</gene>
<dbReference type="Gene3D" id="3.10.50.40">
    <property type="match status" value="2"/>
</dbReference>
<name>A0ABT3CR22_9BACT</name>
<dbReference type="SUPFAM" id="SSF54534">
    <property type="entry name" value="FKBP-like"/>
    <property type="match status" value="2"/>
</dbReference>
<dbReference type="RefSeq" id="WP_264136872.1">
    <property type="nucleotide sequence ID" value="NZ_JAOYOD010000001.1"/>
</dbReference>
<evidence type="ECO:0000256" key="5">
    <source>
        <dbReference type="PROSITE-ProRule" id="PRU00277"/>
    </source>
</evidence>
<evidence type="ECO:0000313" key="7">
    <source>
        <dbReference type="EMBL" id="MCV9386087.1"/>
    </source>
</evidence>
<dbReference type="InterPro" id="IPR001179">
    <property type="entry name" value="PPIase_FKBP_dom"/>
</dbReference>
<evidence type="ECO:0000256" key="3">
    <source>
        <dbReference type="ARBA" id="ARBA00023110"/>
    </source>
</evidence>
<dbReference type="Proteomes" id="UP001300692">
    <property type="component" value="Unassembled WGS sequence"/>
</dbReference>
<feature type="domain" description="PPIase FKBP-type" evidence="6">
    <location>
        <begin position="227"/>
        <end position="336"/>
    </location>
</feature>
<evidence type="ECO:0000313" key="8">
    <source>
        <dbReference type="Proteomes" id="UP001300692"/>
    </source>
</evidence>
<dbReference type="PROSITE" id="PS51257">
    <property type="entry name" value="PROKAR_LIPOPROTEIN"/>
    <property type="match status" value="1"/>
</dbReference>
<evidence type="ECO:0000256" key="2">
    <source>
        <dbReference type="ARBA" id="ARBA00013194"/>
    </source>
</evidence>
<comment type="catalytic activity">
    <reaction evidence="1 5">
        <text>[protein]-peptidylproline (omega=180) = [protein]-peptidylproline (omega=0)</text>
        <dbReference type="Rhea" id="RHEA:16237"/>
        <dbReference type="Rhea" id="RHEA-COMP:10747"/>
        <dbReference type="Rhea" id="RHEA-COMP:10748"/>
        <dbReference type="ChEBI" id="CHEBI:83833"/>
        <dbReference type="ChEBI" id="CHEBI:83834"/>
        <dbReference type="EC" id="5.2.1.8"/>
    </reaction>
</comment>
<dbReference type="GO" id="GO:0016853">
    <property type="term" value="F:isomerase activity"/>
    <property type="evidence" value="ECO:0007669"/>
    <property type="project" value="UniProtKB-KW"/>
</dbReference>
<protein>
    <recommendedName>
        <fullName evidence="2 5">peptidylprolyl isomerase</fullName>
        <ecNumber evidence="2 5">5.2.1.8</ecNumber>
    </recommendedName>
</protein>
<accession>A0ABT3CR22</accession>
<dbReference type="PANTHER" id="PTHR10516">
    <property type="entry name" value="PEPTIDYL-PROLYL CIS-TRANS ISOMERASE"/>
    <property type="match status" value="1"/>
</dbReference>
<dbReference type="Pfam" id="PF00254">
    <property type="entry name" value="FKBP_C"/>
    <property type="match status" value="2"/>
</dbReference>
<dbReference type="InterPro" id="IPR050689">
    <property type="entry name" value="FKBP-type_PPIase"/>
</dbReference>
<dbReference type="EMBL" id="JAOYOD010000001">
    <property type="protein sequence ID" value="MCV9386087.1"/>
    <property type="molecule type" value="Genomic_DNA"/>
</dbReference>
<keyword evidence="3 5" id="KW-0697">Rotamase</keyword>
<dbReference type="PROSITE" id="PS50059">
    <property type="entry name" value="FKBP_PPIASE"/>
    <property type="match status" value="2"/>
</dbReference>
<organism evidence="7 8">
    <name type="scientific">Reichenbachiella ulvae</name>
    <dbReference type="NCBI Taxonomy" id="2980104"/>
    <lineage>
        <taxon>Bacteria</taxon>
        <taxon>Pseudomonadati</taxon>
        <taxon>Bacteroidota</taxon>
        <taxon>Cytophagia</taxon>
        <taxon>Cytophagales</taxon>
        <taxon>Reichenbachiellaceae</taxon>
        <taxon>Reichenbachiella</taxon>
    </lineage>
</organism>
<reference evidence="7 8" key="1">
    <citation type="submission" date="2022-10" db="EMBL/GenBank/DDBJ databases">
        <title>Comparative genomics and taxonomic characterization of three novel marine species of genus Reichenbachiella exhibiting antioxidant and polysaccharide degradation activities.</title>
        <authorList>
            <person name="Muhammad N."/>
            <person name="Lee Y.-J."/>
            <person name="Ko J."/>
            <person name="Kim S.-G."/>
        </authorList>
    </citation>
    <scope>NUCLEOTIDE SEQUENCE [LARGE SCALE GENOMIC DNA]</scope>
    <source>
        <strain evidence="7 8">ABR2-5</strain>
    </source>
</reference>
<dbReference type="InterPro" id="IPR046357">
    <property type="entry name" value="PPIase_dom_sf"/>
</dbReference>
<evidence type="ECO:0000259" key="6">
    <source>
        <dbReference type="PROSITE" id="PS50059"/>
    </source>
</evidence>
<evidence type="ECO:0000256" key="4">
    <source>
        <dbReference type="ARBA" id="ARBA00023235"/>
    </source>
</evidence>
<keyword evidence="4 5" id="KW-0413">Isomerase</keyword>
<proteinExistence type="predicted"/>
<keyword evidence="8" id="KW-1185">Reference proteome</keyword>
<evidence type="ECO:0000256" key="1">
    <source>
        <dbReference type="ARBA" id="ARBA00000971"/>
    </source>
</evidence>
<feature type="domain" description="PPIase FKBP-type" evidence="6">
    <location>
        <begin position="78"/>
        <end position="170"/>
    </location>
</feature>